<keyword evidence="1" id="KW-0812">Transmembrane</keyword>
<dbReference type="Proteomes" id="UP000626109">
    <property type="component" value="Unassembled WGS sequence"/>
</dbReference>
<accession>A0A813K0V7</accession>
<gene>
    <name evidence="3" type="ORF">PGLA2088_LOCUS28701</name>
</gene>
<dbReference type="Gene3D" id="3.40.630.30">
    <property type="match status" value="1"/>
</dbReference>
<keyword evidence="1" id="KW-0472">Membrane</keyword>
<dbReference type="SUPFAM" id="SSF55729">
    <property type="entry name" value="Acyl-CoA N-acyltransferases (Nat)"/>
    <property type="match status" value="1"/>
</dbReference>
<feature type="domain" description="N-acetyltransferase" evidence="2">
    <location>
        <begin position="70"/>
        <end position="221"/>
    </location>
</feature>
<evidence type="ECO:0000256" key="1">
    <source>
        <dbReference type="SAM" id="Phobius"/>
    </source>
</evidence>
<evidence type="ECO:0000313" key="4">
    <source>
        <dbReference type="Proteomes" id="UP000626109"/>
    </source>
</evidence>
<comment type="caution">
    <text evidence="3">The sequence shown here is derived from an EMBL/GenBank/DDBJ whole genome shotgun (WGS) entry which is preliminary data.</text>
</comment>
<evidence type="ECO:0000259" key="2">
    <source>
        <dbReference type="PROSITE" id="PS51186"/>
    </source>
</evidence>
<dbReference type="InterPro" id="IPR016181">
    <property type="entry name" value="Acyl_CoA_acyltransferase"/>
</dbReference>
<name>A0A813K0V7_POLGL</name>
<evidence type="ECO:0000313" key="3">
    <source>
        <dbReference type="EMBL" id="CAE8694140.1"/>
    </source>
</evidence>
<reference evidence="3" key="1">
    <citation type="submission" date="2021-02" db="EMBL/GenBank/DDBJ databases">
        <authorList>
            <person name="Dougan E. K."/>
            <person name="Rhodes N."/>
            <person name="Thang M."/>
            <person name="Chan C."/>
        </authorList>
    </citation>
    <scope>NUCLEOTIDE SEQUENCE</scope>
</reference>
<proteinExistence type="predicted"/>
<dbReference type="InterPro" id="IPR000182">
    <property type="entry name" value="GNAT_dom"/>
</dbReference>
<dbReference type="PROSITE" id="PS51186">
    <property type="entry name" value="GNAT"/>
    <property type="match status" value="1"/>
</dbReference>
<dbReference type="AlphaFoldDB" id="A0A813K0V7"/>
<dbReference type="GO" id="GO:0016747">
    <property type="term" value="F:acyltransferase activity, transferring groups other than amino-acyl groups"/>
    <property type="evidence" value="ECO:0007669"/>
    <property type="project" value="InterPro"/>
</dbReference>
<organism evidence="3 4">
    <name type="scientific">Polarella glacialis</name>
    <name type="common">Dinoflagellate</name>
    <dbReference type="NCBI Taxonomy" id="89957"/>
    <lineage>
        <taxon>Eukaryota</taxon>
        <taxon>Sar</taxon>
        <taxon>Alveolata</taxon>
        <taxon>Dinophyceae</taxon>
        <taxon>Suessiales</taxon>
        <taxon>Suessiaceae</taxon>
        <taxon>Polarella</taxon>
    </lineage>
</organism>
<protein>
    <recommendedName>
        <fullName evidence="2">N-acetyltransferase domain-containing protein</fullName>
    </recommendedName>
</protein>
<dbReference type="Pfam" id="PF13508">
    <property type="entry name" value="Acetyltransf_7"/>
    <property type="match status" value="1"/>
</dbReference>
<dbReference type="EMBL" id="CAJNNW010027989">
    <property type="protein sequence ID" value="CAE8694140.1"/>
    <property type="molecule type" value="Genomic_DNA"/>
</dbReference>
<feature type="transmembrane region" description="Helical" evidence="1">
    <location>
        <begin position="248"/>
        <end position="269"/>
    </location>
</feature>
<sequence length="272" mass="29412">MAWSALTPLAHDRLDEVAALAAGAFLYSPGYCYIFEGLSEARRLEALTWLFRKNFYLRLSEGSCFCAFKTGPDAARPEMVCAFMLQPPDTPGFSAWLMIMNGILHLPHKYGVRALVRLLEVMDYEKAAGKAVFNANPGVRFSALERMVVKPGFQGQGVGTRYLGQALAAEAKKGRAVLLSTQEGCNVRFYARLGFAVLHEGATFSPIGSVATNWSMARPAESTSAVKAPEEMPTVAPRDRKTLMSGPLSLSGVALGILAAVVAVGWIVGDFR</sequence>
<keyword evidence="1" id="KW-1133">Transmembrane helix</keyword>